<feature type="active site" evidence="12">
    <location>
        <position position="222"/>
    </location>
</feature>
<evidence type="ECO:0000256" key="2">
    <source>
        <dbReference type="ARBA" id="ARBA00022475"/>
    </source>
</evidence>
<evidence type="ECO:0000256" key="4">
    <source>
        <dbReference type="ARBA" id="ARBA00022679"/>
    </source>
</evidence>
<feature type="active site" evidence="12">
    <location>
        <position position="402"/>
    </location>
</feature>
<feature type="domain" description="PLD phosphodiesterase" evidence="14">
    <location>
        <begin position="395"/>
        <end position="422"/>
    </location>
</feature>
<dbReference type="InterPro" id="IPR001736">
    <property type="entry name" value="PLipase_D/transphosphatidylase"/>
</dbReference>
<organism evidence="15 16">
    <name type="scientific">Jeotgalibaca ciconiae</name>
    <dbReference type="NCBI Taxonomy" id="2496265"/>
    <lineage>
        <taxon>Bacteria</taxon>
        <taxon>Bacillati</taxon>
        <taxon>Bacillota</taxon>
        <taxon>Bacilli</taxon>
        <taxon>Lactobacillales</taxon>
        <taxon>Carnobacteriaceae</taxon>
        <taxon>Jeotgalibaca</taxon>
    </lineage>
</organism>
<keyword evidence="4 12" id="KW-0808">Transferase</keyword>
<reference evidence="16" key="1">
    <citation type="submission" date="2018-12" db="EMBL/GenBank/DDBJ databases">
        <title>Complete genome sequencing of Jeotgalibaca sp. H21T32.</title>
        <authorList>
            <person name="Bae J.-W."/>
            <person name="Lee S.-Y."/>
        </authorList>
    </citation>
    <scope>NUCLEOTIDE SEQUENCE [LARGE SCALE GENOMIC DNA]</scope>
    <source>
        <strain evidence="16">H21T32</strain>
    </source>
</reference>
<dbReference type="CDD" id="cd09110">
    <property type="entry name" value="PLDc_CLS_1"/>
    <property type="match status" value="1"/>
</dbReference>
<dbReference type="EMBL" id="CP034465">
    <property type="protein sequence ID" value="AZP05188.1"/>
    <property type="molecule type" value="Genomic_DNA"/>
</dbReference>
<dbReference type="InterPro" id="IPR027379">
    <property type="entry name" value="CLS_N"/>
</dbReference>
<keyword evidence="3 12" id="KW-0444">Lipid biosynthesis</keyword>
<dbReference type="SUPFAM" id="SSF56024">
    <property type="entry name" value="Phospholipase D/nuclease"/>
    <property type="match status" value="2"/>
</dbReference>
<dbReference type="NCBIfam" id="TIGR04265">
    <property type="entry name" value="bac_cardiolipin"/>
    <property type="match status" value="1"/>
</dbReference>
<dbReference type="HAMAP" id="MF_01916">
    <property type="entry name" value="Cardiolipin_synth_Cls"/>
    <property type="match status" value="1"/>
</dbReference>
<dbReference type="PANTHER" id="PTHR21248:SF22">
    <property type="entry name" value="PHOSPHOLIPASE D"/>
    <property type="match status" value="1"/>
</dbReference>
<dbReference type="Pfam" id="PF13091">
    <property type="entry name" value="PLDc_2"/>
    <property type="match status" value="2"/>
</dbReference>
<feature type="active site" evidence="12">
    <location>
        <position position="407"/>
    </location>
</feature>
<comment type="catalytic activity">
    <reaction evidence="12">
        <text>2 a 1,2-diacyl-sn-glycero-3-phospho-(1'-sn-glycerol) = a cardiolipin + glycerol</text>
        <dbReference type="Rhea" id="RHEA:31451"/>
        <dbReference type="ChEBI" id="CHEBI:17754"/>
        <dbReference type="ChEBI" id="CHEBI:62237"/>
        <dbReference type="ChEBI" id="CHEBI:64716"/>
    </reaction>
</comment>
<dbReference type="GO" id="GO:0008808">
    <property type="term" value="F:cardiolipin synthase activity"/>
    <property type="evidence" value="ECO:0007669"/>
    <property type="project" value="UniProtKB-UniRule"/>
</dbReference>
<dbReference type="PROSITE" id="PS50035">
    <property type="entry name" value="PLD"/>
    <property type="match status" value="2"/>
</dbReference>
<accession>A0A3Q9BLH4</accession>
<keyword evidence="6" id="KW-0677">Repeat</keyword>
<feature type="transmembrane region" description="Helical" evidence="12">
    <location>
        <begin position="36"/>
        <end position="54"/>
    </location>
</feature>
<dbReference type="GO" id="GO:0005886">
    <property type="term" value="C:plasma membrane"/>
    <property type="evidence" value="ECO:0007669"/>
    <property type="project" value="UniProtKB-SubCell"/>
</dbReference>
<evidence type="ECO:0000256" key="12">
    <source>
        <dbReference type="HAMAP-Rule" id="MF_01916"/>
    </source>
</evidence>
<dbReference type="PANTHER" id="PTHR21248">
    <property type="entry name" value="CARDIOLIPIN SYNTHASE"/>
    <property type="match status" value="1"/>
</dbReference>
<dbReference type="FunFam" id="3.30.870.10:FF:000021">
    <property type="entry name" value="Cardiolipin synthase"/>
    <property type="match status" value="1"/>
</dbReference>
<evidence type="ECO:0000256" key="10">
    <source>
        <dbReference type="ARBA" id="ARBA00023209"/>
    </source>
</evidence>
<keyword evidence="2 12" id="KW-1003">Cell membrane</keyword>
<dbReference type="InterPro" id="IPR030874">
    <property type="entry name" value="Cardiolipin_synth_Firmi"/>
</dbReference>
<sequence>MSIWQGIITAIFIINLVGAIYTVFHEKRDVPTTWAWLLTLALVPVFGFILYVFVGKKIPAGRIYDMKSQKSLGMSELADYQKEMLEENEQIASEEDNDVQVHTAILFLESNESILTRGNDVEVIIDGKEKFDQMIKDIMEAKHHVHLLYYTFRSDELGKRVLAALENRAAAGVEVLVVFDALGCRGNNPKFFKRLEELGGKTLVFFGSRIPFVNLRMNYRNHRKIIVVDSKIAYMGGFNIGKEYIGKGPLGNWRDTHIRIQGNAVLTLQSRFFMDWNAVAPKEEKRGYEEYYFPISPKMGNTAMQIVSSGPEDDIQAIKMGFIKMISQAKHSIYIQTPYFIPDNSVHEVLKIAALSGIEVHIMIPCKPDHPFVYRATEYFAKDIIEYGAHVYIYEDGFFHSKVLIVDNEVASIGSANMDVRSFKLNFEINAFIYDSTIAEELLANFNQDLSKSLQVDAEYFQNQSRWRKFKQYFSRLLSPIL</sequence>
<dbReference type="SMART" id="SM00155">
    <property type="entry name" value="PLDc"/>
    <property type="match status" value="2"/>
</dbReference>
<dbReference type="RefSeq" id="WP_126111327.1">
    <property type="nucleotide sequence ID" value="NZ_CP034465.1"/>
</dbReference>
<evidence type="ECO:0000259" key="14">
    <source>
        <dbReference type="PROSITE" id="PS50035"/>
    </source>
</evidence>
<gene>
    <name evidence="15" type="primary">cls</name>
    <name evidence="15" type="ORF">EJN90_11355</name>
</gene>
<dbReference type="Pfam" id="PF13396">
    <property type="entry name" value="PLDc_N"/>
    <property type="match status" value="1"/>
</dbReference>
<dbReference type="CDD" id="cd09112">
    <property type="entry name" value="PLDc_CLS_2"/>
    <property type="match status" value="1"/>
</dbReference>
<name>A0A3Q9BLH4_9LACT</name>
<dbReference type="EC" id="2.7.8.-" evidence="12 13"/>
<evidence type="ECO:0000256" key="6">
    <source>
        <dbReference type="ARBA" id="ARBA00022737"/>
    </source>
</evidence>
<dbReference type="InterPro" id="IPR022924">
    <property type="entry name" value="Cardiolipin_synthase"/>
</dbReference>
<evidence type="ECO:0000256" key="9">
    <source>
        <dbReference type="ARBA" id="ARBA00023136"/>
    </source>
</evidence>
<evidence type="ECO:0000256" key="1">
    <source>
        <dbReference type="ARBA" id="ARBA00004651"/>
    </source>
</evidence>
<dbReference type="OrthoDB" id="9762009at2"/>
<feature type="active site" evidence="12">
    <location>
        <position position="224"/>
    </location>
</feature>
<keyword evidence="9 12" id="KW-0472">Membrane</keyword>
<comment type="subcellular location">
    <subcellularLocation>
        <location evidence="1 12">Cell membrane</location>
        <topology evidence="1 12">Multi-pass membrane protein</topology>
    </subcellularLocation>
</comment>
<feature type="active site" evidence="12">
    <location>
        <position position="400"/>
    </location>
</feature>
<dbReference type="InterPro" id="IPR025202">
    <property type="entry name" value="PLD-like_dom"/>
</dbReference>
<keyword evidence="7 12" id="KW-1133">Transmembrane helix</keyword>
<keyword evidence="10 12" id="KW-0594">Phospholipid biosynthesis</keyword>
<comment type="function">
    <text evidence="12">Catalyzes the reversible phosphatidyl group transfer from one phosphatidylglycerol molecule to another to form cardiolipin (CL) (diphosphatidylglycerol) and glycerol.</text>
</comment>
<evidence type="ECO:0000313" key="16">
    <source>
        <dbReference type="Proteomes" id="UP000273326"/>
    </source>
</evidence>
<dbReference type="KEGG" id="jeh:EJN90_11355"/>
<feature type="transmembrane region" description="Helical" evidence="12">
    <location>
        <begin position="7"/>
        <end position="24"/>
    </location>
</feature>
<evidence type="ECO:0000256" key="7">
    <source>
        <dbReference type="ARBA" id="ARBA00022989"/>
    </source>
</evidence>
<evidence type="ECO:0000313" key="15">
    <source>
        <dbReference type="EMBL" id="AZP05188.1"/>
    </source>
</evidence>
<protein>
    <recommendedName>
        <fullName evidence="12 13">Cardiolipin synthase</fullName>
        <shortName evidence="12">CL synthase</shortName>
        <ecNumber evidence="12 13">2.7.8.-</ecNumber>
    </recommendedName>
</protein>
<keyword evidence="11 12" id="KW-1208">Phospholipid metabolism</keyword>
<evidence type="ECO:0000256" key="3">
    <source>
        <dbReference type="ARBA" id="ARBA00022516"/>
    </source>
</evidence>
<dbReference type="Gene3D" id="3.30.870.10">
    <property type="entry name" value="Endonuclease Chain A"/>
    <property type="match status" value="2"/>
</dbReference>
<feature type="domain" description="PLD phosphodiesterase" evidence="14">
    <location>
        <begin position="217"/>
        <end position="244"/>
    </location>
</feature>
<feature type="active site" evidence="12">
    <location>
        <position position="229"/>
    </location>
</feature>
<dbReference type="Proteomes" id="UP000273326">
    <property type="component" value="Chromosome"/>
</dbReference>
<evidence type="ECO:0000256" key="8">
    <source>
        <dbReference type="ARBA" id="ARBA00023098"/>
    </source>
</evidence>
<keyword evidence="16" id="KW-1185">Reference proteome</keyword>
<proteinExistence type="inferred from homology"/>
<evidence type="ECO:0000256" key="11">
    <source>
        <dbReference type="ARBA" id="ARBA00023264"/>
    </source>
</evidence>
<comment type="similarity">
    <text evidence="12">Belongs to the phospholipase D family. Cardiolipin synthase subfamily.</text>
</comment>
<evidence type="ECO:0000256" key="13">
    <source>
        <dbReference type="NCBIfam" id="TIGR04265"/>
    </source>
</evidence>
<keyword evidence="8 12" id="KW-0443">Lipid metabolism</keyword>
<dbReference type="AlphaFoldDB" id="A0A3Q9BLH4"/>
<keyword evidence="5 12" id="KW-0812">Transmembrane</keyword>
<dbReference type="GO" id="GO:0032049">
    <property type="term" value="P:cardiolipin biosynthetic process"/>
    <property type="evidence" value="ECO:0007669"/>
    <property type="project" value="UniProtKB-UniRule"/>
</dbReference>
<evidence type="ECO:0000256" key="5">
    <source>
        <dbReference type="ARBA" id="ARBA00022692"/>
    </source>
</evidence>